<evidence type="ECO:0000313" key="6">
    <source>
        <dbReference type="Proteomes" id="UP001209803"/>
    </source>
</evidence>
<proteinExistence type="predicted"/>
<dbReference type="Pfam" id="PF07732">
    <property type="entry name" value="Cu-oxidase_3"/>
    <property type="match status" value="1"/>
</dbReference>
<feature type="domain" description="Plastocyanin-like" evidence="3">
    <location>
        <begin position="389"/>
        <end position="496"/>
    </location>
</feature>
<keyword evidence="6" id="KW-1185">Reference proteome</keyword>
<evidence type="ECO:0000256" key="2">
    <source>
        <dbReference type="ARBA" id="ARBA00023002"/>
    </source>
</evidence>
<accession>A0ABY8FFV4</accession>
<dbReference type="Pfam" id="PF07731">
    <property type="entry name" value="Cu-oxidase_2"/>
    <property type="match status" value="1"/>
</dbReference>
<gene>
    <name evidence="5" type="ORF">K1718_08890</name>
</gene>
<keyword evidence="1" id="KW-0479">Metal-binding</keyword>
<dbReference type="InterPro" id="IPR002355">
    <property type="entry name" value="Cu_oxidase_Cu_BS"/>
</dbReference>
<evidence type="ECO:0000259" key="4">
    <source>
        <dbReference type="Pfam" id="PF07732"/>
    </source>
</evidence>
<feature type="domain" description="Plastocyanin-like" evidence="4">
    <location>
        <begin position="54"/>
        <end position="168"/>
    </location>
</feature>
<evidence type="ECO:0000256" key="1">
    <source>
        <dbReference type="ARBA" id="ARBA00022723"/>
    </source>
</evidence>
<name>A0ABY8FFV4_9HYPH</name>
<dbReference type="CDD" id="cd13890">
    <property type="entry name" value="CuRO_3_CueO_FtsP"/>
    <property type="match status" value="1"/>
</dbReference>
<keyword evidence="2" id="KW-0560">Oxidoreductase</keyword>
<dbReference type="PANTHER" id="PTHR48267">
    <property type="entry name" value="CUPREDOXIN SUPERFAMILY PROTEIN"/>
    <property type="match status" value="1"/>
</dbReference>
<dbReference type="PANTHER" id="PTHR48267:SF1">
    <property type="entry name" value="BILIRUBIN OXIDASE"/>
    <property type="match status" value="1"/>
</dbReference>
<sequence>MPFSLSRRHFIAGSVSAFSVGFTCPAWSNMQPTRLPIPELVDGTNGDPVDLQIRTGKRAFLPGLETSTLGISQDYLGPTLRTRRNSELNLSYTNSLSEGVAIHGHGLHVPGIVDGGPQLEIAPGDQWQPRLSILQPAATCWYHSHTHGKSGEQVYRGLAGMIIIDDEESDAIDLPSRYGVDDLPVIIQDRTFDAQGQFVYSLNEAGEDGWFGETVLINGAIAPLVAAVPAGKVRLRVLNGANARFYVLAFADNRTFFKIGSDGGLLAEPVPMTTMEMSPGERCEVVVDLSDGASAELLVFFEDEIDAEEEGLISGLQNIFSETNAPSTNWSLKLNVDQALVAHKAPLPDVLASIVRPEEAEIANVRDFVLDMEDGGDHGAHAGHAAMDMTINGAAMDMSVINERVKRGVWERWRVRSNQGAHPFHVHGCSFLIEQMEGSVTPPDQQGWKDTVVLDDDDWSEFVVRFDHSATEQHPYMYHCHILEHEDRGMMGQFTVT</sequence>
<dbReference type="Proteomes" id="UP001209803">
    <property type="component" value="Chromosome"/>
</dbReference>
<dbReference type="Gene3D" id="2.60.40.420">
    <property type="entry name" value="Cupredoxins - blue copper proteins"/>
    <property type="match status" value="3"/>
</dbReference>
<reference evidence="5 6" key="1">
    <citation type="submission" date="2023-03" db="EMBL/GenBank/DDBJ databases">
        <title>Roseibium porphyridii sp. nov. and Roseibium rhodosorbium sp. nov. isolated from marine algae, Porphyridium cruentum and Rhodosorus marinus, respectively.</title>
        <authorList>
            <person name="Lee M.W."/>
            <person name="Choi B.J."/>
            <person name="Lee J.K."/>
            <person name="Choi D.G."/>
            <person name="Baek J.H."/>
            <person name="Bayburt H."/>
            <person name="Kim J.M."/>
            <person name="Han D.M."/>
            <person name="Kim K.H."/>
            <person name="Jeon C.O."/>
        </authorList>
    </citation>
    <scope>NUCLEOTIDE SEQUENCE [LARGE SCALE GENOMIC DNA]</scope>
    <source>
        <strain evidence="5 6">KMA01</strain>
    </source>
</reference>
<dbReference type="InterPro" id="IPR011707">
    <property type="entry name" value="Cu-oxidase-like_N"/>
</dbReference>
<protein>
    <submittedName>
        <fullName evidence="5">Multicopper oxidase domain-containing protein</fullName>
    </submittedName>
</protein>
<evidence type="ECO:0000259" key="3">
    <source>
        <dbReference type="Pfam" id="PF07731"/>
    </source>
</evidence>
<dbReference type="CDD" id="cd04232">
    <property type="entry name" value="CuRO_1_CueO_FtsP"/>
    <property type="match status" value="1"/>
</dbReference>
<dbReference type="InterPro" id="IPR045087">
    <property type="entry name" value="Cu-oxidase_fam"/>
</dbReference>
<dbReference type="InterPro" id="IPR011706">
    <property type="entry name" value="Cu-oxidase_C"/>
</dbReference>
<organism evidence="5 6">
    <name type="scientific">Roseibium porphyridii</name>
    <dbReference type="NCBI Taxonomy" id="2866279"/>
    <lineage>
        <taxon>Bacteria</taxon>
        <taxon>Pseudomonadati</taxon>
        <taxon>Pseudomonadota</taxon>
        <taxon>Alphaproteobacteria</taxon>
        <taxon>Hyphomicrobiales</taxon>
        <taxon>Stappiaceae</taxon>
        <taxon>Roseibium</taxon>
    </lineage>
</organism>
<evidence type="ECO:0000313" key="5">
    <source>
        <dbReference type="EMBL" id="WFE91458.1"/>
    </source>
</evidence>
<dbReference type="EMBL" id="CP120863">
    <property type="protein sequence ID" value="WFE91458.1"/>
    <property type="molecule type" value="Genomic_DNA"/>
</dbReference>
<dbReference type="InterPro" id="IPR008972">
    <property type="entry name" value="Cupredoxin"/>
</dbReference>
<dbReference type="SUPFAM" id="SSF49503">
    <property type="entry name" value="Cupredoxins"/>
    <property type="match status" value="3"/>
</dbReference>
<dbReference type="CDD" id="cd13867">
    <property type="entry name" value="CuRO_2_CueO_FtsP"/>
    <property type="match status" value="1"/>
</dbReference>
<dbReference type="RefSeq" id="WP_265683890.1">
    <property type="nucleotide sequence ID" value="NZ_CP120863.1"/>
</dbReference>
<dbReference type="PROSITE" id="PS00080">
    <property type="entry name" value="MULTICOPPER_OXIDASE2"/>
    <property type="match status" value="1"/>
</dbReference>